<keyword evidence="1" id="KW-1133">Transmembrane helix</keyword>
<name>A0A1J5TRV3_9ZZZZ</name>
<dbReference type="AlphaFoldDB" id="A0A1J5TRV3"/>
<accession>A0A1J5TRV3</accession>
<comment type="caution">
    <text evidence="2">The sequence shown here is derived from an EMBL/GenBank/DDBJ whole genome shotgun (WGS) entry which is preliminary data.</text>
</comment>
<feature type="transmembrane region" description="Helical" evidence="1">
    <location>
        <begin position="95"/>
        <end position="113"/>
    </location>
</feature>
<protein>
    <recommendedName>
        <fullName evidence="3">Adenylylsulfate reductase membrane anchor</fullName>
    </recommendedName>
</protein>
<evidence type="ECO:0008006" key="3">
    <source>
        <dbReference type="Google" id="ProtNLM"/>
    </source>
</evidence>
<organism evidence="2">
    <name type="scientific">mine drainage metagenome</name>
    <dbReference type="NCBI Taxonomy" id="410659"/>
    <lineage>
        <taxon>unclassified sequences</taxon>
        <taxon>metagenomes</taxon>
        <taxon>ecological metagenomes</taxon>
    </lineage>
</organism>
<feature type="transmembrane region" description="Helical" evidence="1">
    <location>
        <begin position="20"/>
        <end position="39"/>
    </location>
</feature>
<keyword evidence="1" id="KW-0472">Membrane</keyword>
<evidence type="ECO:0000313" key="2">
    <source>
        <dbReference type="EMBL" id="OIR16428.1"/>
    </source>
</evidence>
<evidence type="ECO:0000256" key="1">
    <source>
        <dbReference type="SAM" id="Phobius"/>
    </source>
</evidence>
<dbReference type="SUPFAM" id="SSF103501">
    <property type="entry name" value="Respiratory nitrate reductase 1 gamma chain"/>
    <property type="match status" value="1"/>
</dbReference>
<dbReference type="EMBL" id="MLJW01000007">
    <property type="protein sequence ID" value="OIR16428.1"/>
    <property type="molecule type" value="Genomic_DNA"/>
</dbReference>
<reference evidence="2" key="1">
    <citation type="submission" date="2016-10" db="EMBL/GenBank/DDBJ databases">
        <title>Sequence of Gallionella enrichment culture.</title>
        <authorList>
            <person name="Poehlein A."/>
            <person name="Muehling M."/>
            <person name="Daniel R."/>
        </authorList>
    </citation>
    <scope>NUCLEOTIDE SEQUENCE</scope>
</reference>
<sequence length="274" mass="30313">MFTSNPFAGLSASIPTVYMQGYIVVMFLLVMGGTILDMLHKKSAQYFFANAEKAQKSAKREVSGGEKVAMATAVLVKEVLTSGEFDNPRRRISHLLTMWGTIIFIVTTAIMIFSPGSTSTLLPQLWHIGALMLAVGGYWFWFFIRADVAAEGLSSFRLERADLFILSLLATSTFALAWSFTGGGVGVLFALFILSSTVLFGGVYWSKFAHMFFKPAAAFQKRVIMADGGRENLPPDYDLTDPEVQRKFPDVPQYMGKNPPNMGLCIKAERANHY</sequence>
<proteinExistence type="predicted"/>
<feature type="transmembrane region" description="Helical" evidence="1">
    <location>
        <begin position="125"/>
        <end position="143"/>
    </location>
</feature>
<gene>
    <name evidence="2" type="ORF">GALL_31530</name>
</gene>
<feature type="transmembrane region" description="Helical" evidence="1">
    <location>
        <begin position="163"/>
        <end position="181"/>
    </location>
</feature>
<dbReference type="InterPro" id="IPR036197">
    <property type="entry name" value="NarG-like_sf"/>
</dbReference>
<keyword evidence="1" id="KW-0812">Transmembrane</keyword>
<feature type="transmembrane region" description="Helical" evidence="1">
    <location>
        <begin position="187"/>
        <end position="205"/>
    </location>
</feature>